<evidence type="ECO:0000256" key="5">
    <source>
        <dbReference type="ARBA" id="ARBA00022490"/>
    </source>
</evidence>
<dbReference type="PROSITE" id="PS51986">
    <property type="entry name" value="GS_BETA_GRASP"/>
    <property type="match status" value="1"/>
</dbReference>
<keyword evidence="9 13" id="KW-0067">ATP-binding</keyword>
<dbReference type="EC" id="6.3.1.2" evidence="3"/>
<evidence type="ECO:0000256" key="16">
    <source>
        <dbReference type="RuleBase" id="RU000384"/>
    </source>
</evidence>
<feature type="binding site" evidence="12">
    <location>
        <position position="297"/>
    </location>
    <ligand>
        <name>L-glutamate</name>
        <dbReference type="ChEBI" id="CHEBI:29985"/>
    </ligand>
</feature>
<evidence type="ECO:0000256" key="14">
    <source>
        <dbReference type="PIRSR" id="PIRSR604809-3"/>
    </source>
</evidence>
<evidence type="ECO:0000256" key="6">
    <source>
        <dbReference type="ARBA" id="ARBA00022598"/>
    </source>
</evidence>
<reference evidence="19 20" key="1">
    <citation type="submission" date="2019-10" db="EMBL/GenBank/DDBJ databases">
        <title>Comparative genomics of sulfur disproportionating microorganisms.</title>
        <authorList>
            <person name="Ward L.M."/>
            <person name="Bertran E."/>
            <person name="Johnston D."/>
        </authorList>
    </citation>
    <scope>NUCLEOTIDE SEQUENCE [LARGE SCALE GENOMIC DNA]</scope>
    <source>
        <strain evidence="19 20">DSM 14055</strain>
    </source>
</reference>
<keyword evidence="8 13" id="KW-0547">Nucleotide-binding</keyword>
<dbReference type="InterPro" id="IPR036651">
    <property type="entry name" value="Gln_synt_N_sf"/>
</dbReference>
<dbReference type="InterPro" id="IPR008146">
    <property type="entry name" value="Gln_synth_cat_dom"/>
</dbReference>
<feature type="binding site" evidence="12">
    <location>
        <position position="315"/>
    </location>
    <ligand>
        <name>L-glutamate</name>
        <dbReference type="ChEBI" id="CHEBI:29985"/>
    </ligand>
</feature>
<dbReference type="Proteomes" id="UP000441717">
    <property type="component" value="Unassembled WGS sequence"/>
</dbReference>
<dbReference type="Pfam" id="PF03951">
    <property type="entry name" value="Gln-synt_N"/>
    <property type="match status" value="1"/>
</dbReference>
<dbReference type="Pfam" id="PF00120">
    <property type="entry name" value="Gln-synt_C"/>
    <property type="match status" value="1"/>
</dbReference>
<feature type="binding site" evidence="14">
    <location>
        <position position="195"/>
    </location>
    <ligand>
        <name>Mg(2+)</name>
        <dbReference type="ChEBI" id="CHEBI:18420"/>
        <label>1</label>
    </ligand>
</feature>
<dbReference type="OrthoDB" id="9807095at2"/>
<feature type="binding site" evidence="13">
    <location>
        <position position="315"/>
    </location>
    <ligand>
        <name>ATP</name>
        <dbReference type="ChEBI" id="CHEBI:30616"/>
    </ligand>
</feature>
<dbReference type="SMART" id="SM01230">
    <property type="entry name" value="Gln-synt_C"/>
    <property type="match status" value="1"/>
</dbReference>
<dbReference type="AlphaFoldDB" id="A0A6N7IRC4"/>
<dbReference type="PANTHER" id="PTHR43785">
    <property type="entry name" value="GAMMA-GLUTAMYLPUTRESCINE SYNTHETASE"/>
    <property type="match status" value="1"/>
</dbReference>
<organism evidence="19 20">
    <name type="scientific">Desulfofundulus thermobenzoicus</name>
    <dbReference type="NCBI Taxonomy" id="29376"/>
    <lineage>
        <taxon>Bacteria</taxon>
        <taxon>Bacillati</taxon>
        <taxon>Bacillota</taxon>
        <taxon>Clostridia</taxon>
        <taxon>Eubacteriales</taxon>
        <taxon>Peptococcaceae</taxon>
        <taxon>Desulfofundulus</taxon>
    </lineage>
</organism>
<feature type="domain" description="GS catalytic" evidence="18">
    <location>
        <begin position="108"/>
        <end position="439"/>
    </location>
</feature>
<dbReference type="GO" id="GO:0005737">
    <property type="term" value="C:cytoplasm"/>
    <property type="evidence" value="ECO:0007669"/>
    <property type="project" value="UniProtKB-SubCell"/>
</dbReference>
<keyword evidence="14" id="KW-0460">Magnesium</keyword>
<evidence type="ECO:0000256" key="15">
    <source>
        <dbReference type="PROSITE-ProRule" id="PRU01330"/>
    </source>
</evidence>
<evidence type="ECO:0000259" key="17">
    <source>
        <dbReference type="PROSITE" id="PS51986"/>
    </source>
</evidence>
<dbReference type="SUPFAM" id="SSF55931">
    <property type="entry name" value="Glutamine synthetase/guanido kinase"/>
    <property type="match status" value="1"/>
</dbReference>
<protein>
    <recommendedName>
        <fullName evidence="4">Glutamine synthetase</fullName>
        <ecNumber evidence="3">6.3.1.2</ecNumber>
    </recommendedName>
    <alternativeName>
        <fullName evidence="11">Glutamate--ammonia ligase</fullName>
    </alternativeName>
    <alternativeName>
        <fullName evidence="10">Glutamine synthetase I alpha</fullName>
    </alternativeName>
</protein>
<comment type="similarity">
    <text evidence="2 15 16">Belongs to the glutamine synthetase family.</text>
</comment>
<comment type="cofactor">
    <cofactor evidence="14">
        <name>Mg(2+)</name>
        <dbReference type="ChEBI" id="CHEBI:18420"/>
    </cofactor>
    <text evidence="14">Binds 2 Mg(2+) ions per subunit.</text>
</comment>
<keyword evidence="20" id="KW-1185">Reference proteome</keyword>
<accession>A0A6N7IRC4</accession>
<evidence type="ECO:0000259" key="18">
    <source>
        <dbReference type="PROSITE" id="PS51987"/>
    </source>
</evidence>
<evidence type="ECO:0000256" key="11">
    <source>
        <dbReference type="ARBA" id="ARBA00030668"/>
    </source>
</evidence>
<evidence type="ECO:0000256" key="7">
    <source>
        <dbReference type="ARBA" id="ARBA00022723"/>
    </source>
</evidence>
<dbReference type="InterPro" id="IPR014746">
    <property type="entry name" value="Gln_synth/guanido_kin_cat_dom"/>
</dbReference>
<dbReference type="PANTHER" id="PTHR43785:SF12">
    <property type="entry name" value="TYPE-1 GLUTAMINE SYNTHETASE 2"/>
    <property type="match status" value="1"/>
</dbReference>
<evidence type="ECO:0000256" key="12">
    <source>
        <dbReference type="PIRSR" id="PIRSR604809-1"/>
    </source>
</evidence>
<evidence type="ECO:0000256" key="4">
    <source>
        <dbReference type="ARBA" id="ARBA00021364"/>
    </source>
</evidence>
<feature type="binding site" evidence="14">
    <location>
        <position position="188"/>
    </location>
    <ligand>
        <name>Mg(2+)</name>
        <dbReference type="ChEBI" id="CHEBI:18420"/>
        <label>1</label>
    </ligand>
</feature>
<keyword evidence="7 14" id="KW-0479">Metal-binding</keyword>
<evidence type="ECO:0000256" key="2">
    <source>
        <dbReference type="ARBA" id="ARBA00009897"/>
    </source>
</evidence>
<keyword evidence="6 19" id="KW-0436">Ligase</keyword>
<sequence>MPTLTGEDVLHKAREYNVKFIRLQFTDIFGVFKNIAITVEELPRALEGRVMFDGSVIEGFVRNRESDIYLLPDPSTFVIFPWRPREGAVARLICDILAPQGEPYGACSRAVLKRALARAGRMGLEFRVGAQVEFFLFHTDAQGKPTVVTHDRAGFCDLTPVDLGENARRDMVLTLEEMGFNVSSSHHEIAPGQHEIFLKEDDALAVADTMATFKFVVRTIAQRHGLHASFMPRPLAGCNGSGMHLHQFLWRDGQNAFYDPAGEHGLSELAYRYIAGLIAHAGGLTAIANPLVNSYKRLLPTDLAPVLAAWSEENRSTMIRVPAQREGGTRVVLRSPDPTANPYLVLAVSLAAGLDGIGRGLMPPAPLAENHAPVKELIRRMGLPRNLFEALQALAKDPVIREVLGPQITGRFLEAKEDEWERYQSQVHQWELDEYLTYF</sequence>
<comment type="caution">
    <text evidence="19">The sequence shown here is derived from an EMBL/GenBank/DDBJ whole genome shotgun (WGS) entry which is preliminary data.</text>
</comment>
<dbReference type="Gene3D" id="3.10.20.70">
    <property type="entry name" value="Glutamine synthetase, N-terminal domain"/>
    <property type="match status" value="1"/>
</dbReference>
<dbReference type="Gene3D" id="3.30.590.10">
    <property type="entry name" value="Glutamine synthetase/guanido kinase, catalytic domain"/>
    <property type="match status" value="1"/>
</dbReference>
<dbReference type="PROSITE" id="PS51987">
    <property type="entry name" value="GS_CATALYTIC"/>
    <property type="match status" value="1"/>
</dbReference>
<feature type="binding site" evidence="14">
    <location>
        <position position="244"/>
    </location>
    <ligand>
        <name>Mg(2+)</name>
        <dbReference type="ChEBI" id="CHEBI:18420"/>
        <label>1</label>
    </ligand>
</feature>
<dbReference type="RefSeq" id="WP_152946860.1">
    <property type="nucleotide sequence ID" value="NZ_WHYR01000025.1"/>
</dbReference>
<feature type="binding site" evidence="14">
    <location>
        <position position="133"/>
    </location>
    <ligand>
        <name>Mg(2+)</name>
        <dbReference type="ChEBI" id="CHEBI:18420"/>
        <label>1</label>
    </ligand>
</feature>
<gene>
    <name evidence="19" type="primary">glnA</name>
    <name evidence="19" type="ORF">GFC01_10010</name>
</gene>
<dbReference type="GO" id="GO:0006542">
    <property type="term" value="P:glutamine biosynthetic process"/>
    <property type="evidence" value="ECO:0007669"/>
    <property type="project" value="InterPro"/>
</dbReference>
<evidence type="ECO:0000256" key="8">
    <source>
        <dbReference type="ARBA" id="ARBA00022741"/>
    </source>
</evidence>
<feature type="binding site" evidence="12">
    <location>
        <position position="334"/>
    </location>
    <ligand>
        <name>L-glutamate</name>
        <dbReference type="ChEBI" id="CHEBI:29985"/>
    </ligand>
</feature>
<evidence type="ECO:0000256" key="10">
    <source>
        <dbReference type="ARBA" id="ARBA00030136"/>
    </source>
</evidence>
<name>A0A6N7IRC4_9FIRM</name>
<dbReference type="GO" id="GO:0004356">
    <property type="term" value="F:glutamine synthetase activity"/>
    <property type="evidence" value="ECO:0007669"/>
    <property type="project" value="UniProtKB-EC"/>
</dbReference>
<proteinExistence type="inferred from homology"/>
<comment type="subcellular location">
    <subcellularLocation>
        <location evidence="1">Cytoplasm</location>
    </subcellularLocation>
</comment>
<dbReference type="GO" id="GO:0005524">
    <property type="term" value="F:ATP binding"/>
    <property type="evidence" value="ECO:0007669"/>
    <property type="project" value="UniProtKB-KW"/>
</dbReference>
<dbReference type="InterPro" id="IPR008147">
    <property type="entry name" value="Gln_synt_N"/>
</dbReference>
<evidence type="ECO:0000256" key="3">
    <source>
        <dbReference type="ARBA" id="ARBA00012937"/>
    </source>
</evidence>
<dbReference type="InterPro" id="IPR004809">
    <property type="entry name" value="Gln_synth_I"/>
</dbReference>
<dbReference type="NCBIfam" id="TIGR00653">
    <property type="entry name" value="GlnA"/>
    <property type="match status" value="1"/>
</dbReference>
<evidence type="ECO:0000256" key="1">
    <source>
        <dbReference type="ARBA" id="ARBA00004496"/>
    </source>
</evidence>
<dbReference type="EMBL" id="WHYR01000025">
    <property type="protein sequence ID" value="MQL52590.1"/>
    <property type="molecule type" value="Genomic_DNA"/>
</dbReference>
<dbReference type="SUPFAM" id="SSF54368">
    <property type="entry name" value="Glutamine synthetase, N-terminal domain"/>
    <property type="match status" value="1"/>
</dbReference>
<evidence type="ECO:0000313" key="19">
    <source>
        <dbReference type="EMBL" id="MQL52590.1"/>
    </source>
</evidence>
<feature type="binding site" evidence="12">
    <location>
        <begin position="239"/>
        <end position="240"/>
    </location>
    <ligand>
        <name>L-glutamate</name>
        <dbReference type="ChEBI" id="CHEBI:29985"/>
    </ligand>
</feature>
<dbReference type="GO" id="GO:0046872">
    <property type="term" value="F:metal ion binding"/>
    <property type="evidence" value="ECO:0007669"/>
    <property type="project" value="UniProtKB-KW"/>
</dbReference>
<evidence type="ECO:0000256" key="13">
    <source>
        <dbReference type="PIRSR" id="PIRSR604809-2"/>
    </source>
</evidence>
<feature type="domain" description="GS beta-grasp" evidence="17">
    <location>
        <begin position="16"/>
        <end position="101"/>
    </location>
</feature>
<evidence type="ECO:0000313" key="20">
    <source>
        <dbReference type="Proteomes" id="UP000441717"/>
    </source>
</evidence>
<evidence type="ECO:0000256" key="9">
    <source>
        <dbReference type="ARBA" id="ARBA00022840"/>
    </source>
</evidence>
<keyword evidence="5" id="KW-0963">Cytoplasm</keyword>